<dbReference type="InterPro" id="IPR036514">
    <property type="entry name" value="SGNH_hydro_sf"/>
</dbReference>
<dbReference type="SUPFAM" id="SSF52266">
    <property type="entry name" value="SGNH hydrolase"/>
    <property type="match status" value="1"/>
</dbReference>
<protein>
    <submittedName>
        <fullName evidence="4">SGNH/GDSL hydrolase family protein</fullName>
    </submittedName>
</protein>
<feature type="region of interest" description="Disordered" evidence="1">
    <location>
        <begin position="29"/>
        <end position="70"/>
    </location>
</feature>
<proteinExistence type="predicted"/>
<evidence type="ECO:0000313" key="4">
    <source>
        <dbReference type="EMBL" id="UWX96633.1"/>
    </source>
</evidence>
<dbReference type="InterPro" id="IPR037460">
    <property type="entry name" value="SEST-like"/>
</dbReference>
<feature type="compositionally biased region" description="Basic and acidic residues" evidence="1">
    <location>
        <begin position="37"/>
        <end position="64"/>
    </location>
</feature>
<feature type="chain" id="PRO_5046565276" evidence="2">
    <location>
        <begin position="32"/>
        <end position="323"/>
    </location>
</feature>
<evidence type="ECO:0000256" key="1">
    <source>
        <dbReference type="SAM" id="MobiDB-lite"/>
    </source>
</evidence>
<dbReference type="Gene3D" id="3.40.50.1110">
    <property type="entry name" value="SGNH hydrolase"/>
    <property type="match status" value="1"/>
</dbReference>
<dbReference type="Proteomes" id="UP001059859">
    <property type="component" value="Chromosome"/>
</dbReference>
<name>A0ABY5YNX8_9MICC</name>
<evidence type="ECO:0000256" key="2">
    <source>
        <dbReference type="SAM" id="SignalP"/>
    </source>
</evidence>
<evidence type="ECO:0000313" key="5">
    <source>
        <dbReference type="Proteomes" id="UP001059859"/>
    </source>
</evidence>
<keyword evidence="2" id="KW-0732">Signal</keyword>
<dbReference type="GO" id="GO:0016787">
    <property type="term" value="F:hydrolase activity"/>
    <property type="evidence" value="ECO:0007669"/>
    <property type="project" value="UniProtKB-KW"/>
</dbReference>
<evidence type="ECO:0000259" key="3">
    <source>
        <dbReference type="Pfam" id="PF13472"/>
    </source>
</evidence>
<dbReference type="PANTHER" id="PTHR37981">
    <property type="entry name" value="LIPASE 2"/>
    <property type="match status" value="1"/>
</dbReference>
<dbReference type="EMBL" id="CP104275">
    <property type="protein sequence ID" value="UWX96633.1"/>
    <property type="molecule type" value="Genomic_DNA"/>
</dbReference>
<keyword evidence="4" id="KW-0378">Hydrolase</keyword>
<dbReference type="PANTHER" id="PTHR37981:SF1">
    <property type="entry name" value="SGNH HYDROLASE-TYPE ESTERASE DOMAIN-CONTAINING PROTEIN"/>
    <property type="match status" value="1"/>
</dbReference>
<reference evidence="4" key="1">
    <citation type="submission" date="2022-09" db="EMBL/GenBank/DDBJ databases">
        <title>Novel species in genus Arthrobacter.</title>
        <authorList>
            <person name="Liu Y."/>
        </authorList>
    </citation>
    <scope>NUCLEOTIDE SEQUENCE</scope>
    <source>
        <strain evidence="4">Zg-Y815</strain>
    </source>
</reference>
<dbReference type="RefSeq" id="WP_260651931.1">
    <property type="nucleotide sequence ID" value="NZ_CP104275.1"/>
</dbReference>
<feature type="domain" description="SGNH hydrolase-type esterase" evidence="3">
    <location>
        <begin position="77"/>
        <end position="300"/>
    </location>
</feature>
<sequence length="323" mass="32821">MSPKPLPLRRLAVLTLTTAALLAGGAVPASAGGAHGPDSRSGHSLEHRDGHGHGGKPGGHEHGGGHGKGNGRVDYVAFGDSYASGFGGGPVLDTCGRTAQGYPALLDTLDRVELDGNVTCSGATALPTPLDAPVDLPEQIDDAAARGLLNRRTDTVTVTIGGDDVRFVSVILACAGPQLPATCAPAIDSAVAYAQTVLAPQLAAEFARITELAPKATLVVTGYPHLFEAGTPGPISTEGQTLLNEGTDALNAVIAGQVPDSGVFVDVVDEFAGHGVGSADSWIIFEGGQFDLHPTETGYREGYTAAILEDAGSEFGAGCRGRR</sequence>
<keyword evidence="5" id="KW-1185">Reference proteome</keyword>
<accession>A0ABY5YNX8</accession>
<feature type="signal peptide" evidence="2">
    <location>
        <begin position="1"/>
        <end position="31"/>
    </location>
</feature>
<dbReference type="InterPro" id="IPR013830">
    <property type="entry name" value="SGNH_hydro"/>
</dbReference>
<organism evidence="4 5">
    <name type="scientific">Arthrobacter zhaoxinii</name>
    <dbReference type="NCBI Taxonomy" id="2964616"/>
    <lineage>
        <taxon>Bacteria</taxon>
        <taxon>Bacillati</taxon>
        <taxon>Actinomycetota</taxon>
        <taxon>Actinomycetes</taxon>
        <taxon>Micrococcales</taxon>
        <taxon>Micrococcaceae</taxon>
        <taxon>Arthrobacter</taxon>
    </lineage>
</organism>
<gene>
    <name evidence="4" type="ORF">N2K95_13410</name>
</gene>
<dbReference type="CDD" id="cd01823">
    <property type="entry name" value="SEST_like"/>
    <property type="match status" value="1"/>
</dbReference>
<dbReference type="Pfam" id="PF13472">
    <property type="entry name" value="Lipase_GDSL_2"/>
    <property type="match status" value="1"/>
</dbReference>